<dbReference type="SMART" id="SM00342">
    <property type="entry name" value="HTH_ARAC"/>
    <property type="match status" value="1"/>
</dbReference>
<keyword evidence="2 6" id="KW-0238">DNA-binding</keyword>
<dbReference type="PANTHER" id="PTHR43280:SF29">
    <property type="entry name" value="ARAC-FAMILY TRANSCRIPTIONAL REGULATOR"/>
    <property type="match status" value="1"/>
</dbReference>
<comment type="caution">
    <text evidence="6">The sequence shown here is derived from an EMBL/GenBank/DDBJ whole genome shotgun (WGS) entry which is preliminary data.</text>
</comment>
<evidence type="ECO:0000256" key="1">
    <source>
        <dbReference type="ARBA" id="ARBA00023015"/>
    </source>
</evidence>
<keyword evidence="1" id="KW-0805">Transcription regulation</keyword>
<dbReference type="OrthoDB" id="9779074at2"/>
<dbReference type="GO" id="GO:0043565">
    <property type="term" value="F:sequence-specific DNA binding"/>
    <property type="evidence" value="ECO:0007669"/>
    <property type="project" value="InterPro"/>
</dbReference>
<feature type="transmembrane region" description="Helical" evidence="4">
    <location>
        <begin position="65"/>
        <end position="85"/>
    </location>
</feature>
<dbReference type="GO" id="GO:0003700">
    <property type="term" value="F:DNA-binding transcription factor activity"/>
    <property type="evidence" value="ECO:0007669"/>
    <property type="project" value="InterPro"/>
</dbReference>
<name>A0A318UEG7_9SPHI</name>
<dbReference type="Proteomes" id="UP000248198">
    <property type="component" value="Unassembled WGS sequence"/>
</dbReference>
<accession>A0A318UEG7</accession>
<keyword evidence="4" id="KW-0812">Transmembrane</keyword>
<feature type="transmembrane region" description="Helical" evidence="4">
    <location>
        <begin position="97"/>
        <end position="119"/>
    </location>
</feature>
<dbReference type="SUPFAM" id="SSF46689">
    <property type="entry name" value="Homeodomain-like"/>
    <property type="match status" value="1"/>
</dbReference>
<proteinExistence type="predicted"/>
<keyword evidence="3" id="KW-0804">Transcription</keyword>
<feature type="domain" description="HTH araC/xylS-type" evidence="5">
    <location>
        <begin position="249"/>
        <end position="353"/>
    </location>
</feature>
<dbReference type="AlphaFoldDB" id="A0A318UEG7"/>
<dbReference type="PANTHER" id="PTHR43280">
    <property type="entry name" value="ARAC-FAMILY TRANSCRIPTIONAL REGULATOR"/>
    <property type="match status" value="1"/>
</dbReference>
<feature type="transmembrane region" description="Helical" evidence="4">
    <location>
        <begin position="134"/>
        <end position="157"/>
    </location>
</feature>
<feature type="transmembrane region" description="Helical" evidence="4">
    <location>
        <begin position="169"/>
        <end position="190"/>
    </location>
</feature>
<gene>
    <name evidence="6" type="ORF">B0O44_104635</name>
</gene>
<evidence type="ECO:0000259" key="5">
    <source>
        <dbReference type="PROSITE" id="PS01124"/>
    </source>
</evidence>
<protein>
    <submittedName>
        <fullName evidence="6">AraC-like DNA-binding protein</fullName>
    </submittedName>
</protein>
<dbReference type="PROSITE" id="PS01124">
    <property type="entry name" value="HTH_ARAC_FAMILY_2"/>
    <property type="match status" value="1"/>
</dbReference>
<keyword evidence="4" id="KW-0472">Membrane</keyword>
<dbReference type="Pfam" id="PF12833">
    <property type="entry name" value="HTH_18"/>
    <property type="match status" value="1"/>
</dbReference>
<feature type="transmembrane region" description="Helical" evidence="4">
    <location>
        <begin position="202"/>
        <end position="220"/>
    </location>
</feature>
<evidence type="ECO:0000256" key="2">
    <source>
        <dbReference type="ARBA" id="ARBA00023125"/>
    </source>
</evidence>
<dbReference type="PROSITE" id="PS00041">
    <property type="entry name" value="HTH_ARAC_FAMILY_1"/>
    <property type="match status" value="1"/>
</dbReference>
<evidence type="ECO:0000256" key="4">
    <source>
        <dbReference type="SAM" id="Phobius"/>
    </source>
</evidence>
<dbReference type="InterPro" id="IPR018062">
    <property type="entry name" value="HTH_AraC-typ_CS"/>
</dbReference>
<feature type="transmembrane region" description="Helical" evidence="4">
    <location>
        <begin position="32"/>
        <end position="53"/>
    </location>
</feature>
<dbReference type="InterPro" id="IPR018060">
    <property type="entry name" value="HTH_AraC"/>
</dbReference>
<organism evidence="6 7">
    <name type="scientific">Pedobacter nutrimenti</name>
    <dbReference type="NCBI Taxonomy" id="1241337"/>
    <lineage>
        <taxon>Bacteria</taxon>
        <taxon>Pseudomonadati</taxon>
        <taxon>Bacteroidota</taxon>
        <taxon>Sphingobacteriia</taxon>
        <taxon>Sphingobacteriales</taxon>
        <taxon>Sphingobacteriaceae</taxon>
        <taxon>Pedobacter</taxon>
    </lineage>
</organism>
<evidence type="ECO:0000313" key="6">
    <source>
        <dbReference type="EMBL" id="PYF74463.1"/>
    </source>
</evidence>
<reference evidence="6 7" key="1">
    <citation type="submission" date="2018-06" db="EMBL/GenBank/DDBJ databases">
        <title>Genomic Encyclopedia of Archaeal and Bacterial Type Strains, Phase II (KMG-II): from individual species to whole genera.</title>
        <authorList>
            <person name="Goeker M."/>
        </authorList>
    </citation>
    <scope>NUCLEOTIDE SEQUENCE [LARGE SCALE GENOMIC DNA]</scope>
    <source>
        <strain evidence="6 7">DSM 27372</strain>
    </source>
</reference>
<dbReference type="EMBL" id="QKLU01000004">
    <property type="protein sequence ID" value="PYF74463.1"/>
    <property type="molecule type" value="Genomic_DNA"/>
</dbReference>
<sequence length="362" mass="42045">MLPTEAQLLLFAAIQGLVLILALLLRAKSLRGANVYLSLLIFTVTIELFGGWAMSFRYQSGPNAIPFWLLNSYLLVPVSLLLYAGQITKTHFIPEKYQLWLFMPAFIEIAAELINFYLFKYGWVKNTLFNLRPWFIYTEIFPPFLTVLALGLYLLLALRFIKQNKNISLQFYFSLFSPWILICLVTGFWIAEVIFGYQTYHWTNALLITWLFALGYHALLRSSAFDDLPEPKKETGIHFPQYQDRIELDRLLLLMDQQQVFTQNKLSLAKLSKLLKLPERYVSYLINKNFEMNFHQFVNKYRVQEVLKKLHDPAQQHKTLLALALESGFNSKSAFNDVFKAQTGKSPSAYLKMRAQALPLKP</sequence>
<evidence type="ECO:0000256" key="3">
    <source>
        <dbReference type="ARBA" id="ARBA00023163"/>
    </source>
</evidence>
<keyword evidence="4" id="KW-1133">Transmembrane helix</keyword>
<dbReference type="RefSeq" id="WP_110831804.1">
    <property type="nucleotide sequence ID" value="NZ_QKLU01000004.1"/>
</dbReference>
<dbReference type="InterPro" id="IPR009057">
    <property type="entry name" value="Homeodomain-like_sf"/>
</dbReference>
<dbReference type="Gene3D" id="1.10.10.60">
    <property type="entry name" value="Homeodomain-like"/>
    <property type="match status" value="2"/>
</dbReference>
<feature type="transmembrane region" description="Helical" evidence="4">
    <location>
        <begin position="6"/>
        <end position="25"/>
    </location>
</feature>
<keyword evidence="7" id="KW-1185">Reference proteome</keyword>
<evidence type="ECO:0000313" key="7">
    <source>
        <dbReference type="Proteomes" id="UP000248198"/>
    </source>
</evidence>